<accession>A0A024GZR3</accession>
<dbReference type="InterPro" id="IPR025159">
    <property type="entry name" value="AbiEi_N"/>
</dbReference>
<name>A0A024GZR3_9MICC</name>
<dbReference type="Gene3D" id="3.40.960.10">
    <property type="entry name" value="VSR Endonuclease"/>
    <property type="match status" value="1"/>
</dbReference>
<dbReference type="STRING" id="861266.ARTSIC4J27_1382"/>
<protein>
    <recommendedName>
        <fullName evidence="1">AbiEi antitoxin N-terminal domain-containing protein</fullName>
    </recommendedName>
</protein>
<proteinExistence type="predicted"/>
<evidence type="ECO:0000313" key="2">
    <source>
        <dbReference type="EMBL" id="CCQ45440.1"/>
    </source>
</evidence>
<sequence>MRTVTHALAAMGGVAGASSLTQAGVSRRAIEAAVCEGSIRRVARGVYALPDADPLLIHAGRHHAVPGCVTAALAAGLWVVNNPEEPHLAARHGRPVSGCVVHRSQVPLTAVDMVCQALRCLPPLEGLTIAESAVKTGLVQLPELRERFPSAREKSVRELVARIRPQSGSIIETMARYLLEDAGLTVELQVNIPGMGHLDLLVDGLLGVEADGYAHHSNRAAYREDRRRWNVTVVRGVPTLRVTFEMLLGEPQEFVKMVHLALATYRRAQ</sequence>
<dbReference type="OrthoDB" id="2594539at2"/>
<organism evidence="2 3">
    <name type="scientific">Pseudarthrobacter siccitolerans</name>
    <dbReference type="NCBI Taxonomy" id="861266"/>
    <lineage>
        <taxon>Bacteria</taxon>
        <taxon>Bacillati</taxon>
        <taxon>Actinomycetota</taxon>
        <taxon>Actinomycetes</taxon>
        <taxon>Micrococcales</taxon>
        <taxon>Micrococcaceae</taxon>
        <taxon>Pseudarthrobacter</taxon>
    </lineage>
</organism>
<dbReference type="Pfam" id="PF13338">
    <property type="entry name" value="AbiEi_4"/>
    <property type="match status" value="1"/>
</dbReference>
<dbReference type="AlphaFoldDB" id="A0A024GZR3"/>
<keyword evidence="3" id="KW-1185">Reference proteome</keyword>
<dbReference type="EMBL" id="CAQI01000036">
    <property type="protein sequence ID" value="CCQ45440.1"/>
    <property type="molecule type" value="Genomic_DNA"/>
</dbReference>
<reference evidence="3" key="1">
    <citation type="journal article" date="2014" name="Genome Announc.">
        <title>Genome Sequence of Arthrobacter siccitolerans 4J27, a Xeroprotectant-Producing Desiccation-Tolerant Microorganism.</title>
        <authorList>
            <person name="Manzanera M."/>
            <person name="Santa-Cruz-Calvo L."/>
            <person name="Vilchez J.I."/>
            <person name="Garcia-Fontana C."/>
            <person name="Silva-Castro G.A."/>
            <person name="Calvo C."/>
            <person name="Gonzalez-Lopez J."/>
        </authorList>
    </citation>
    <scope>NUCLEOTIDE SEQUENCE [LARGE SCALE GENOMIC DNA]</scope>
    <source>
        <strain evidence="3">4J27</strain>
    </source>
</reference>
<comment type="caution">
    <text evidence="2">The sequence shown here is derived from an EMBL/GenBank/DDBJ whole genome shotgun (WGS) entry which is preliminary data.</text>
</comment>
<evidence type="ECO:0000313" key="3">
    <source>
        <dbReference type="Proteomes" id="UP000035722"/>
    </source>
</evidence>
<feature type="domain" description="AbiEi antitoxin N-terminal" evidence="1">
    <location>
        <begin position="9"/>
        <end position="50"/>
    </location>
</feature>
<dbReference type="Proteomes" id="UP000035722">
    <property type="component" value="Unassembled WGS sequence"/>
</dbReference>
<gene>
    <name evidence="2" type="ORF">ARTSIC4J27_1382</name>
</gene>
<dbReference type="RefSeq" id="WP_152683798.1">
    <property type="nucleotide sequence ID" value="NZ_CAQI01000036.1"/>
</dbReference>
<evidence type="ECO:0000259" key="1">
    <source>
        <dbReference type="Pfam" id="PF13338"/>
    </source>
</evidence>